<dbReference type="RefSeq" id="WP_144872120.1">
    <property type="nucleotide sequence ID" value="NZ_LR213970.1"/>
</dbReference>
<sequence>MTNHIMAIFPYLYEDTWVFDDERVGLEKEPFVCGIPEMIDIMTQNITDADKGFKMLFSLSPFPGYQAELIYLREEYGGNWYSWKKYNLEGWLCPAMFRYFGETPEKIYCKTENK</sequence>
<reference evidence="1 2" key="1">
    <citation type="submission" date="2019-01" db="EMBL/GenBank/DDBJ databases">
        <authorList>
            <person name="Brito A."/>
        </authorList>
    </citation>
    <scope>NUCLEOTIDE SEQUENCE [LARGE SCALE GENOMIC DNA]</scope>
    <source>
        <strain evidence="1">1</strain>
    </source>
</reference>
<name>A0A563VR71_9CYAN</name>
<gene>
    <name evidence="1" type="ORF">H1P_2240002</name>
</gene>
<evidence type="ECO:0000313" key="2">
    <source>
        <dbReference type="Proteomes" id="UP000320055"/>
    </source>
</evidence>
<accession>A0A563VR71</accession>
<dbReference type="Proteomes" id="UP000320055">
    <property type="component" value="Unassembled WGS sequence"/>
</dbReference>
<organism evidence="1 2">
    <name type="scientific">Hyella patelloides LEGE 07179</name>
    <dbReference type="NCBI Taxonomy" id="945734"/>
    <lineage>
        <taxon>Bacteria</taxon>
        <taxon>Bacillati</taxon>
        <taxon>Cyanobacteriota</taxon>
        <taxon>Cyanophyceae</taxon>
        <taxon>Pleurocapsales</taxon>
        <taxon>Hyellaceae</taxon>
        <taxon>Hyella</taxon>
    </lineage>
</organism>
<dbReference type="EMBL" id="CAACVJ010000140">
    <property type="protein sequence ID" value="VEP13875.1"/>
    <property type="molecule type" value="Genomic_DNA"/>
</dbReference>
<keyword evidence="2" id="KW-1185">Reference proteome</keyword>
<dbReference type="AlphaFoldDB" id="A0A563VR71"/>
<protein>
    <submittedName>
        <fullName evidence="1">Uncharacterized protein</fullName>
    </submittedName>
</protein>
<proteinExistence type="predicted"/>
<dbReference type="InterPro" id="IPR046562">
    <property type="entry name" value="DUF6717"/>
</dbReference>
<dbReference type="Pfam" id="PF20475">
    <property type="entry name" value="DUF6717"/>
    <property type="match status" value="1"/>
</dbReference>
<dbReference type="OrthoDB" id="274225at2"/>
<evidence type="ECO:0000313" key="1">
    <source>
        <dbReference type="EMBL" id="VEP13875.1"/>
    </source>
</evidence>